<evidence type="ECO:0000256" key="1">
    <source>
        <dbReference type="SAM" id="SignalP"/>
    </source>
</evidence>
<accession>A0ABW2DH84</accession>
<sequence>MKQSILRIASVFLLLLGHFNANAQAAEPLYKTDWIRDGAITAAGVGMAVIGSSLILNKEPLTEADLISLDRRQVNSFDRFSTGYYSKNAKDLSDIPFYTSFALPLIFLADDQAVPQAPQIYLLYAEAISLTGGLYALTAGLTNRKRPNVYGTDVPTEERLHKYATNSFFGGHTAATATATFFTAKVFNDLHPNSSWKPVVWGAAAAVPAAVGYLRLKAGKHFLSDNLIGYAVGAGIGILVPELHKKNSNIGWRLTPTTRLIAGESIQGVALTKRF</sequence>
<dbReference type="Pfam" id="PF01569">
    <property type="entry name" value="PAP2"/>
    <property type="match status" value="1"/>
</dbReference>
<dbReference type="EMBL" id="JBHSYQ010000001">
    <property type="protein sequence ID" value="MFC6996106.1"/>
    <property type="molecule type" value="Genomic_DNA"/>
</dbReference>
<feature type="chain" id="PRO_5045850457" evidence="1">
    <location>
        <begin position="24"/>
        <end position="275"/>
    </location>
</feature>
<comment type="caution">
    <text evidence="3">The sequence shown here is derived from an EMBL/GenBank/DDBJ whole genome shotgun (WGS) entry which is preliminary data.</text>
</comment>
<dbReference type="Proteomes" id="UP001596405">
    <property type="component" value="Unassembled WGS sequence"/>
</dbReference>
<proteinExistence type="predicted"/>
<name>A0ABW2DH84_9BACT</name>
<feature type="domain" description="Phosphatidic acid phosphatase type 2/haloperoxidase" evidence="2">
    <location>
        <begin position="119"/>
        <end position="241"/>
    </location>
</feature>
<organism evidence="3 4">
    <name type="scientific">Rufibacter roseus</name>
    <dbReference type="NCBI Taxonomy" id="1567108"/>
    <lineage>
        <taxon>Bacteria</taxon>
        <taxon>Pseudomonadati</taxon>
        <taxon>Bacteroidota</taxon>
        <taxon>Cytophagia</taxon>
        <taxon>Cytophagales</taxon>
        <taxon>Hymenobacteraceae</taxon>
        <taxon>Rufibacter</taxon>
    </lineage>
</organism>
<protein>
    <submittedName>
        <fullName evidence="3">Phosphatase PAP2 family protein</fullName>
    </submittedName>
</protein>
<gene>
    <name evidence="3" type="ORF">ACFQHR_00655</name>
</gene>
<dbReference type="RefSeq" id="WP_377130546.1">
    <property type="nucleotide sequence ID" value="NZ_JBHSYQ010000001.1"/>
</dbReference>
<reference evidence="4" key="1">
    <citation type="journal article" date="2019" name="Int. J. Syst. Evol. Microbiol.">
        <title>The Global Catalogue of Microorganisms (GCM) 10K type strain sequencing project: providing services to taxonomists for standard genome sequencing and annotation.</title>
        <authorList>
            <consortium name="The Broad Institute Genomics Platform"/>
            <consortium name="The Broad Institute Genome Sequencing Center for Infectious Disease"/>
            <person name="Wu L."/>
            <person name="Ma J."/>
        </authorList>
    </citation>
    <scope>NUCLEOTIDE SEQUENCE [LARGE SCALE GENOMIC DNA]</scope>
    <source>
        <strain evidence="4">CGMCC 4.7393</strain>
    </source>
</reference>
<dbReference type="Gene3D" id="1.20.144.10">
    <property type="entry name" value="Phosphatidic acid phosphatase type 2/haloperoxidase"/>
    <property type="match status" value="1"/>
</dbReference>
<keyword evidence="1" id="KW-0732">Signal</keyword>
<keyword evidence="4" id="KW-1185">Reference proteome</keyword>
<dbReference type="SMART" id="SM00014">
    <property type="entry name" value="acidPPc"/>
    <property type="match status" value="1"/>
</dbReference>
<dbReference type="InterPro" id="IPR000326">
    <property type="entry name" value="PAP2/HPO"/>
</dbReference>
<evidence type="ECO:0000313" key="4">
    <source>
        <dbReference type="Proteomes" id="UP001596405"/>
    </source>
</evidence>
<feature type="signal peptide" evidence="1">
    <location>
        <begin position="1"/>
        <end position="23"/>
    </location>
</feature>
<evidence type="ECO:0000259" key="2">
    <source>
        <dbReference type="SMART" id="SM00014"/>
    </source>
</evidence>
<evidence type="ECO:0000313" key="3">
    <source>
        <dbReference type="EMBL" id="MFC6996106.1"/>
    </source>
</evidence>
<dbReference type="InterPro" id="IPR036938">
    <property type="entry name" value="PAP2/HPO_sf"/>
</dbReference>
<dbReference type="SUPFAM" id="SSF48317">
    <property type="entry name" value="Acid phosphatase/Vanadium-dependent haloperoxidase"/>
    <property type="match status" value="1"/>
</dbReference>